<evidence type="ECO:0000313" key="2">
    <source>
        <dbReference type="Proteomes" id="UP000824139"/>
    </source>
</evidence>
<accession>A0A9D1FWW3</accession>
<organism evidence="1 2">
    <name type="scientific">Candidatus Scatenecus faecavium</name>
    <dbReference type="NCBI Taxonomy" id="2840915"/>
    <lineage>
        <taxon>Bacteria</taxon>
        <taxon>Candidatus Scatenecus</taxon>
    </lineage>
</organism>
<dbReference type="EMBL" id="DVJO01000180">
    <property type="protein sequence ID" value="HIS83609.1"/>
    <property type="molecule type" value="Genomic_DNA"/>
</dbReference>
<proteinExistence type="predicted"/>
<name>A0A9D1FWW3_9BACT</name>
<dbReference type="Proteomes" id="UP000824139">
    <property type="component" value="Unassembled WGS sequence"/>
</dbReference>
<dbReference type="AlphaFoldDB" id="A0A9D1FWW3"/>
<evidence type="ECO:0000313" key="1">
    <source>
        <dbReference type="EMBL" id="HIS83609.1"/>
    </source>
</evidence>
<comment type="caution">
    <text evidence="1">The sequence shown here is derived from an EMBL/GenBank/DDBJ whole genome shotgun (WGS) entry which is preliminary data.</text>
</comment>
<reference evidence="1" key="2">
    <citation type="journal article" date="2021" name="PeerJ">
        <title>Extensive microbial diversity within the chicken gut microbiome revealed by metagenomics and culture.</title>
        <authorList>
            <person name="Gilroy R."/>
            <person name="Ravi A."/>
            <person name="Getino M."/>
            <person name="Pursley I."/>
            <person name="Horton D.L."/>
            <person name="Alikhan N.F."/>
            <person name="Baker D."/>
            <person name="Gharbi K."/>
            <person name="Hall N."/>
            <person name="Watson M."/>
            <person name="Adriaenssens E.M."/>
            <person name="Foster-Nyarko E."/>
            <person name="Jarju S."/>
            <person name="Secka A."/>
            <person name="Antonio M."/>
            <person name="Oren A."/>
            <person name="Chaudhuri R.R."/>
            <person name="La Ragione R."/>
            <person name="Hildebrand F."/>
            <person name="Pallen M.J."/>
        </authorList>
    </citation>
    <scope>NUCLEOTIDE SEQUENCE</scope>
    <source>
        <strain evidence="1">CHK152-2994</strain>
    </source>
</reference>
<reference evidence="1" key="1">
    <citation type="submission" date="2020-10" db="EMBL/GenBank/DDBJ databases">
        <authorList>
            <person name="Gilroy R."/>
        </authorList>
    </citation>
    <scope>NUCLEOTIDE SEQUENCE</scope>
    <source>
        <strain evidence="1">CHK152-2994</strain>
    </source>
</reference>
<protein>
    <submittedName>
        <fullName evidence="1">Uncharacterized protein</fullName>
    </submittedName>
</protein>
<gene>
    <name evidence="1" type="ORF">IAD41_08415</name>
</gene>
<sequence length="104" mass="12081">MILKEFSTYIQSRQEEIKSGKTTAVKILCDWIRLVISKNPKGHVDKIVQTEILLAENKCGDFFITAKSESGRTLVNALYNFALSYEHFVMQKWLDDKNPHDFKK</sequence>